<dbReference type="Proteomes" id="UP000095282">
    <property type="component" value="Unplaced"/>
</dbReference>
<proteinExistence type="predicted"/>
<reference evidence="3" key="1">
    <citation type="submission" date="2016-11" db="UniProtKB">
        <authorList>
            <consortium name="WormBaseParasite"/>
        </authorList>
    </citation>
    <scope>IDENTIFICATION</scope>
</reference>
<sequence length="108" mass="12700">MAYFAENEIDLKKSQALARSCNIPGIPQPDMNLPEYREYREVKMTLEGLRESLSWQALTHARCMNQEHQKKKNAIEEAILKERDEKMKEIEKIEKATAAKLKKLFPFF</sequence>
<accession>A0A1I7U4M5</accession>
<feature type="coiled-coil region" evidence="1">
    <location>
        <begin position="65"/>
        <end position="96"/>
    </location>
</feature>
<name>A0A1I7U4M5_9PELO</name>
<organism evidence="2 3">
    <name type="scientific">Caenorhabditis tropicalis</name>
    <dbReference type="NCBI Taxonomy" id="1561998"/>
    <lineage>
        <taxon>Eukaryota</taxon>
        <taxon>Metazoa</taxon>
        <taxon>Ecdysozoa</taxon>
        <taxon>Nematoda</taxon>
        <taxon>Chromadorea</taxon>
        <taxon>Rhabditida</taxon>
        <taxon>Rhabditina</taxon>
        <taxon>Rhabditomorpha</taxon>
        <taxon>Rhabditoidea</taxon>
        <taxon>Rhabditidae</taxon>
        <taxon>Peloderinae</taxon>
        <taxon>Caenorhabditis</taxon>
    </lineage>
</organism>
<keyword evidence="1" id="KW-0175">Coiled coil</keyword>
<evidence type="ECO:0000313" key="3">
    <source>
        <dbReference type="WBParaSite" id="Csp11.Scaffold629.g14800.t1"/>
    </source>
</evidence>
<evidence type="ECO:0000256" key="1">
    <source>
        <dbReference type="SAM" id="Coils"/>
    </source>
</evidence>
<dbReference type="WBParaSite" id="Csp11.Scaffold629.g14800.t1">
    <property type="protein sequence ID" value="Csp11.Scaffold629.g14800.t1"/>
    <property type="gene ID" value="Csp11.Scaffold629.g14800"/>
</dbReference>
<evidence type="ECO:0000313" key="2">
    <source>
        <dbReference type="Proteomes" id="UP000095282"/>
    </source>
</evidence>
<keyword evidence="2" id="KW-1185">Reference proteome</keyword>
<protein>
    <submittedName>
        <fullName evidence="3">39S ribosomal protein L52, mitochondrial</fullName>
    </submittedName>
</protein>
<dbReference type="AlphaFoldDB" id="A0A1I7U4M5"/>